<feature type="transmembrane region" description="Helical" evidence="1">
    <location>
        <begin position="243"/>
        <end position="263"/>
    </location>
</feature>
<gene>
    <name evidence="3" type="ORF">PGLA1383_LOCUS1957</name>
</gene>
<keyword evidence="1" id="KW-0472">Membrane</keyword>
<dbReference type="InterPro" id="IPR003675">
    <property type="entry name" value="Rce1/LyrA-like_dom"/>
</dbReference>
<accession>A0A813DBI1</accession>
<dbReference type="OrthoDB" id="431348at2759"/>
<protein>
    <recommendedName>
        <fullName evidence="2">CAAX prenyl protease 2/Lysostaphin resistance protein A-like domain-containing protein</fullName>
    </recommendedName>
</protein>
<sequence length="370" mass="39392">MIGFVLSRPTPLRLQAPKLLVPKPCLGAQAQKLAPWCPSSKLHQSHRPVRSRQMAISTATTPRSAFAVEPWAVCCLLAALVALASWESIAPQQAALAVALPAACGWRIDRATAQRSSGAVHGSARALQACALFGIFSFIHQPHAGEVAPLLSVAALIGLAVKTLSLPWKLPGNGKIPWWPATVLGLAAFSGSSEARAALGLALGQMDGWPVVCAGICAVITTLALVGWSLLVVRGDHGPVQIMLAPVLSPASVFPLAAVNALMEEVEFRMLLLGSLLAGAATGSPVWVSLAMVLHATYFAVLHYLGGFPSGRFGFVLVFVWGLFLGFLRWWTGGMVLVLLCHMQADIVVFLLVMLEERRRTEQEKQPKAL</sequence>
<feature type="transmembrane region" description="Helical" evidence="1">
    <location>
        <begin position="275"/>
        <end position="301"/>
    </location>
</feature>
<proteinExistence type="predicted"/>
<feature type="transmembrane region" description="Helical" evidence="1">
    <location>
        <begin position="337"/>
        <end position="355"/>
    </location>
</feature>
<dbReference type="GO" id="GO:0080120">
    <property type="term" value="P:CAAX-box protein maturation"/>
    <property type="evidence" value="ECO:0007669"/>
    <property type="project" value="UniProtKB-ARBA"/>
</dbReference>
<evidence type="ECO:0000313" key="3">
    <source>
        <dbReference type="EMBL" id="CAE8582971.1"/>
    </source>
</evidence>
<feature type="transmembrane region" description="Helical" evidence="1">
    <location>
        <begin position="209"/>
        <end position="231"/>
    </location>
</feature>
<keyword evidence="1" id="KW-0812">Transmembrane</keyword>
<dbReference type="EMBL" id="CAJNNV010000550">
    <property type="protein sequence ID" value="CAE8582971.1"/>
    <property type="molecule type" value="Genomic_DNA"/>
</dbReference>
<dbReference type="GO" id="GO:0004175">
    <property type="term" value="F:endopeptidase activity"/>
    <property type="evidence" value="ECO:0007669"/>
    <property type="project" value="UniProtKB-ARBA"/>
</dbReference>
<dbReference type="Proteomes" id="UP000654075">
    <property type="component" value="Unassembled WGS sequence"/>
</dbReference>
<name>A0A813DBI1_POLGL</name>
<reference evidence="3" key="1">
    <citation type="submission" date="2021-02" db="EMBL/GenBank/DDBJ databases">
        <authorList>
            <person name="Dougan E. K."/>
            <person name="Rhodes N."/>
            <person name="Thang M."/>
            <person name="Chan C."/>
        </authorList>
    </citation>
    <scope>NUCLEOTIDE SEQUENCE</scope>
</reference>
<keyword evidence="4" id="KW-1185">Reference proteome</keyword>
<dbReference type="Pfam" id="PF02517">
    <property type="entry name" value="Rce1-like"/>
    <property type="match status" value="1"/>
</dbReference>
<keyword evidence="1" id="KW-1133">Transmembrane helix</keyword>
<organism evidence="3 4">
    <name type="scientific">Polarella glacialis</name>
    <name type="common">Dinoflagellate</name>
    <dbReference type="NCBI Taxonomy" id="89957"/>
    <lineage>
        <taxon>Eukaryota</taxon>
        <taxon>Sar</taxon>
        <taxon>Alveolata</taxon>
        <taxon>Dinophyceae</taxon>
        <taxon>Suessiales</taxon>
        <taxon>Suessiaceae</taxon>
        <taxon>Polarella</taxon>
    </lineage>
</organism>
<evidence type="ECO:0000313" key="4">
    <source>
        <dbReference type="Proteomes" id="UP000654075"/>
    </source>
</evidence>
<evidence type="ECO:0000259" key="2">
    <source>
        <dbReference type="Pfam" id="PF02517"/>
    </source>
</evidence>
<comment type="caution">
    <text evidence="3">The sequence shown here is derived from an EMBL/GenBank/DDBJ whole genome shotgun (WGS) entry which is preliminary data.</text>
</comment>
<evidence type="ECO:0000256" key="1">
    <source>
        <dbReference type="SAM" id="Phobius"/>
    </source>
</evidence>
<dbReference type="AlphaFoldDB" id="A0A813DBI1"/>
<feature type="domain" description="CAAX prenyl protease 2/Lysostaphin resistance protein A-like" evidence="2">
    <location>
        <begin position="251"/>
        <end position="347"/>
    </location>
</feature>